<dbReference type="SUPFAM" id="SSF81383">
    <property type="entry name" value="F-box domain"/>
    <property type="match status" value="1"/>
</dbReference>
<dbReference type="PROSITE" id="PS50181">
    <property type="entry name" value="FBOX"/>
    <property type="match status" value="1"/>
</dbReference>
<organism evidence="2 3">
    <name type="scientific">Aureobasidium melanogenum</name>
    <name type="common">Aureobasidium pullulans var. melanogenum</name>
    <dbReference type="NCBI Taxonomy" id="46634"/>
    <lineage>
        <taxon>Eukaryota</taxon>
        <taxon>Fungi</taxon>
        <taxon>Dikarya</taxon>
        <taxon>Ascomycota</taxon>
        <taxon>Pezizomycotina</taxon>
        <taxon>Dothideomycetes</taxon>
        <taxon>Dothideomycetidae</taxon>
        <taxon>Dothideales</taxon>
        <taxon>Saccotheciaceae</taxon>
        <taxon>Aureobasidium</taxon>
    </lineage>
</organism>
<feature type="non-terminal residue" evidence="2">
    <location>
        <position position="472"/>
    </location>
</feature>
<protein>
    <recommendedName>
        <fullName evidence="1">F-box domain-containing protein</fullName>
    </recommendedName>
</protein>
<dbReference type="InterPro" id="IPR001810">
    <property type="entry name" value="F-box_dom"/>
</dbReference>
<dbReference type="CDD" id="cd09917">
    <property type="entry name" value="F-box_SF"/>
    <property type="match status" value="1"/>
</dbReference>
<keyword evidence="3" id="KW-1185">Reference proteome</keyword>
<dbReference type="AlphaFoldDB" id="A0A9P8FW93"/>
<feature type="domain" description="F-box" evidence="1">
    <location>
        <begin position="20"/>
        <end position="69"/>
    </location>
</feature>
<comment type="caution">
    <text evidence="2">The sequence shown here is derived from an EMBL/GenBank/DDBJ whole genome shotgun (WGS) entry which is preliminary data.</text>
</comment>
<evidence type="ECO:0000259" key="1">
    <source>
        <dbReference type="PROSITE" id="PS50181"/>
    </source>
</evidence>
<reference evidence="2" key="2">
    <citation type="submission" date="2021-08" db="EMBL/GenBank/DDBJ databases">
        <authorList>
            <person name="Gostincar C."/>
            <person name="Sun X."/>
            <person name="Song Z."/>
            <person name="Gunde-Cimerman N."/>
        </authorList>
    </citation>
    <scope>NUCLEOTIDE SEQUENCE</scope>
    <source>
        <strain evidence="2">EXF-9298</strain>
    </source>
</reference>
<dbReference type="EMBL" id="JAHFXS010000497">
    <property type="protein sequence ID" value="KAG9984421.1"/>
    <property type="molecule type" value="Genomic_DNA"/>
</dbReference>
<dbReference type="Proteomes" id="UP000729357">
    <property type="component" value="Unassembled WGS sequence"/>
</dbReference>
<dbReference type="InterPro" id="IPR036047">
    <property type="entry name" value="F-box-like_dom_sf"/>
</dbReference>
<sequence>MNNSALDADTNAMRSSSPAKATLSSLPIEMLDRIFWLVDKSDLINLRLVCKLVCAVVNEPFAVRHFSTRCHVVTEHSIKALLAISAHEAFGARVRTIILSPARAVLEVLGSGGSEDDGFVVDDSFVKSGRFSNLMQRVLSNLKQHSDSIAIGVDEEHCLGYGCQYLPNPDRQLCYGERVFHETSELGAAHRTSETLELLVAEVHAAAFDINGLEIHSTYHSCFDVRHKTHKAIEKFLKLHDSAIGLRFRWDSNGLLEYKHLQSYLRLSGSTLLEDSSNLLADTLLLHEVTQWLANRSFTELCLQDLTIERFARLDGYFIKSLQKVTLEDFKLGSVCFRWGLFSSLFKHLSRMPGLKHCKFHRLHYSLPRERFSSTHSIQLLSGTYVSYWTSLLLIFPDGKTEIEIAGLDISRQLEDLAFYTSVAEKRKVDEVHAAQQVVDYRVMGADVSISEEQEEDFETLVSPNRFDGTLW</sequence>
<evidence type="ECO:0000313" key="2">
    <source>
        <dbReference type="EMBL" id="KAG9984421.1"/>
    </source>
</evidence>
<gene>
    <name evidence="2" type="ORF">KCU98_g5423</name>
</gene>
<proteinExistence type="predicted"/>
<reference evidence="2" key="1">
    <citation type="journal article" date="2021" name="J Fungi (Basel)">
        <title>Virulence traits and population genomics of the black yeast Aureobasidium melanogenum.</title>
        <authorList>
            <person name="Cernosa A."/>
            <person name="Sun X."/>
            <person name="Gostincar C."/>
            <person name="Fang C."/>
            <person name="Gunde-Cimerman N."/>
            <person name="Song Z."/>
        </authorList>
    </citation>
    <scope>NUCLEOTIDE SEQUENCE</scope>
    <source>
        <strain evidence="2">EXF-9298</strain>
    </source>
</reference>
<name>A0A9P8FW93_AURME</name>
<evidence type="ECO:0000313" key="3">
    <source>
        <dbReference type="Proteomes" id="UP000729357"/>
    </source>
</evidence>
<accession>A0A9P8FW93</accession>